<dbReference type="InterPro" id="IPR011993">
    <property type="entry name" value="PH-like_dom_sf"/>
</dbReference>
<comment type="caution">
    <text evidence="2">The sequence shown here is derived from an EMBL/GenBank/DDBJ whole genome shotgun (WGS) entry which is preliminary data.</text>
</comment>
<organism evidence="2 3">
    <name type="scientific">Heterodera schachtii</name>
    <name type="common">Sugarbeet cyst nematode worm</name>
    <name type="synonym">Tylenchus schachtii</name>
    <dbReference type="NCBI Taxonomy" id="97005"/>
    <lineage>
        <taxon>Eukaryota</taxon>
        <taxon>Metazoa</taxon>
        <taxon>Ecdysozoa</taxon>
        <taxon>Nematoda</taxon>
        <taxon>Chromadorea</taxon>
        <taxon>Rhabditida</taxon>
        <taxon>Tylenchina</taxon>
        <taxon>Tylenchomorpha</taxon>
        <taxon>Tylenchoidea</taxon>
        <taxon>Heteroderidae</taxon>
        <taxon>Heteroderinae</taxon>
        <taxon>Heterodera</taxon>
    </lineage>
</organism>
<dbReference type="Gene3D" id="2.30.29.30">
    <property type="entry name" value="Pleckstrin-homology domain (PH domain)/Phosphotyrosine-binding domain (PTB)"/>
    <property type="match status" value="1"/>
</dbReference>
<dbReference type="SUPFAM" id="SSF50729">
    <property type="entry name" value="PH domain-like"/>
    <property type="match status" value="1"/>
</dbReference>
<dbReference type="AlphaFoldDB" id="A0ABD2JIA0"/>
<dbReference type="PANTHER" id="PTHR23138">
    <property type="entry name" value="RAN BINDING PROTEIN"/>
    <property type="match status" value="1"/>
</dbReference>
<evidence type="ECO:0000313" key="3">
    <source>
        <dbReference type="Proteomes" id="UP001620645"/>
    </source>
</evidence>
<proteinExistence type="predicted"/>
<keyword evidence="3" id="KW-1185">Reference proteome</keyword>
<reference evidence="2 3" key="1">
    <citation type="submission" date="2024-10" db="EMBL/GenBank/DDBJ databases">
        <authorList>
            <person name="Kim D."/>
        </authorList>
    </citation>
    <scope>NUCLEOTIDE SEQUENCE [LARGE SCALE GENOMIC DNA]</scope>
    <source>
        <strain evidence="2">Taebaek</strain>
    </source>
</reference>
<dbReference type="CDD" id="cd00835">
    <property type="entry name" value="RanBD_family"/>
    <property type="match status" value="1"/>
</dbReference>
<dbReference type="InterPro" id="IPR045255">
    <property type="entry name" value="RanBP1-like"/>
</dbReference>
<dbReference type="Proteomes" id="UP001620645">
    <property type="component" value="Unassembled WGS sequence"/>
</dbReference>
<gene>
    <name evidence="2" type="ORF">niasHS_006803</name>
</gene>
<dbReference type="InterPro" id="IPR000156">
    <property type="entry name" value="Ran_bind_dom"/>
</dbReference>
<dbReference type="SMART" id="SM00160">
    <property type="entry name" value="RanBD"/>
    <property type="match status" value="1"/>
</dbReference>
<dbReference type="EMBL" id="JBICCN010000143">
    <property type="protein sequence ID" value="KAL3090351.1"/>
    <property type="molecule type" value="Genomic_DNA"/>
</dbReference>
<evidence type="ECO:0000313" key="2">
    <source>
        <dbReference type="EMBL" id="KAL3090351.1"/>
    </source>
</evidence>
<protein>
    <recommendedName>
        <fullName evidence="1">RanBD1 domain-containing protein</fullName>
    </recommendedName>
</protein>
<evidence type="ECO:0000259" key="1">
    <source>
        <dbReference type="PROSITE" id="PS50196"/>
    </source>
</evidence>
<accession>A0ABD2JIA0</accession>
<name>A0ABD2JIA0_HETSC</name>
<dbReference type="PANTHER" id="PTHR23138:SF87">
    <property type="entry name" value="E3 SUMO-PROTEIN LIGASE RANBP2"/>
    <property type="match status" value="1"/>
</dbReference>
<sequence>MDSFLQTNNDLIISIHKALVESTQEITRKIESLRDDVRDVKLSLAKNDRIMQEEATNWRRHTEAIVKELGDRHQSDISGLHKLLLELCIRSSQLPQAQPAVVETKQSKEDEDHTKKAVEVVKTAKKDVEVVQIVKKGVEVAQIAKTVEPAEFKPTVEPDAEVLKTPKTVEPVGFKPTIEPIPAVTTSVSVAPLSGTLTFTASSTPISGSLFGGASRPGTNTLSNLAAKVTAKTTEPVGFKPTFEPLLPAVTTAVSVAPFNGASTFTTPSVPIGGSLFGGASRPGTNTFANLAAKAAESGGGFLGGGGVTAKPIQFGQSAFGTNAKDFKLFQQPPSQPSFSSNIHTVDKTADESYRGDEGSDKEDAAEEFVPDVHYEPVVPLPPEVEVSTGEEEEEVIFSARCKLYRFDKDARENKERGLGDIKLLYNPRSSRYRCVMRREQVFKLCANFPIYPDLKIHPREHMPTVYTWACRDFSDELSQGDDVTFSARFKDKAIADEFYEKMTEAVEKSG</sequence>
<dbReference type="PROSITE" id="PS50196">
    <property type="entry name" value="RANBD1"/>
    <property type="match status" value="1"/>
</dbReference>
<dbReference type="Pfam" id="PF00638">
    <property type="entry name" value="Ran_BP1"/>
    <property type="match status" value="1"/>
</dbReference>
<feature type="domain" description="RanBD1" evidence="1">
    <location>
        <begin position="374"/>
        <end position="511"/>
    </location>
</feature>